<dbReference type="Pfam" id="PF22485">
    <property type="entry name" value="DUF6987"/>
    <property type="match status" value="1"/>
</dbReference>
<accession>A0A395GZU9</accession>
<dbReference type="EMBL" id="KZ824438">
    <property type="protein sequence ID" value="RAL00863.1"/>
    <property type="molecule type" value="Genomic_DNA"/>
</dbReference>
<feature type="compositionally biased region" description="Basic and acidic residues" evidence="1">
    <location>
        <begin position="441"/>
        <end position="459"/>
    </location>
</feature>
<feature type="region of interest" description="Disordered" evidence="1">
    <location>
        <begin position="960"/>
        <end position="990"/>
    </location>
</feature>
<organism evidence="3 4">
    <name type="scientific">Aspergillus ibericus CBS 121593</name>
    <dbReference type="NCBI Taxonomy" id="1448316"/>
    <lineage>
        <taxon>Eukaryota</taxon>
        <taxon>Fungi</taxon>
        <taxon>Dikarya</taxon>
        <taxon>Ascomycota</taxon>
        <taxon>Pezizomycotina</taxon>
        <taxon>Eurotiomycetes</taxon>
        <taxon>Eurotiomycetidae</taxon>
        <taxon>Eurotiales</taxon>
        <taxon>Aspergillaceae</taxon>
        <taxon>Aspergillus</taxon>
        <taxon>Aspergillus subgen. Circumdati</taxon>
    </lineage>
</organism>
<feature type="compositionally biased region" description="Acidic residues" evidence="1">
    <location>
        <begin position="963"/>
        <end position="981"/>
    </location>
</feature>
<dbReference type="InterPro" id="IPR054256">
    <property type="entry name" value="DUF6987"/>
</dbReference>
<feature type="region of interest" description="Disordered" evidence="1">
    <location>
        <begin position="324"/>
        <end position="501"/>
    </location>
</feature>
<dbReference type="PANTHER" id="PTHR39461:SF1">
    <property type="entry name" value="LEA DOMAIN PROTEIN (AFU_ORTHOLOGUE AFUA_8G04920)"/>
    <property type="match status" value="1"/>
</dbReference>
<feature type="domain" description="DUF6987" evidence="2">
    <location>
        <begin position="982"/>
        <end position="1180"/>
    </location>
</feature>
<reference evidence="3 4" key="1">
    <citation type="submission" date="2018-02" db="EMBL/GenBank/DDBJ databases">
        <title>The genomes of Aspergillus section Nigri reveals drivers in fungal speciation.</title>
        <authorList>
            <consortium name="DOE Joint Genome Institute"/>
            <person name="Vesth T.C."/>
            <person name="Nybo J."/>
            <person name="Theobald S."/>
            <person name="Brandl J."/>
            <person name="Frisvad J.C."/>
            <person name="Nielsen K.F."/>
            <person name="Lyhne E.K."/>
            <person name="Kogle M.E."/>
            <person name="Kuo A."/>
            <person name="Riley R."/>
            <person name="Clum A."/>
            <person name="Nolan M."/>
            <person name="Lipzen A."/>
            <person name="Salamov A."/>
            <person name="Henrissat B."/>
            <person name="Wiebenga A."/>
            <person name="De vries R.P."/>
            <person name="Grigoriev I.V."/>
            <person name="Mortensen U.H."/>
            <person name="Andersen M.R."/>
            <person name="Baker S.E."/>
        </authorList>
    </citation>
    <scope>NUCLEOTIDE SEQUENCE [LARGE SCALE GENOMIC DNA]</scope>
    <source>
        <strain evidence="3 4">CBS 121593</strain>
    </source>
</reference>
<dbReference type="Proteomes" id="UP000249402">
    <property type="component" value="Unassembled WGS sequence"/>
</dbReference>
<feature type="compositionally biased region" description="Basic and acidic residues" evidence="1">
    <location>
        <begin position="231"/>
        <end position="246"/>
    </location>
</feature>
<keyword evidence="4" id="KW-1185">Reference proteome</keyword>
<dbReference type="AlphaFoldDB" id="A0A395GZU9"/>
<protein>
    <recommendedName>
        <fullName evidence="2">DUF6987 domain-containing protein</fullName>
    </recommendedName>
</protein>
<feature type="compositionally biased region" description="Acidic residues" evidence="1">
    <location>
        <begin position="610"/>
        <end position="623"/>
    </location>
</feature>
<dbReference type="Pfam" id="PF12396">
    <property type="entry name" value="DUF3659"/>
    <property type="match status" value="10"/>
</dbReference>
<evidence type="ECO:0000313" key="4">
    <source>
        <dbReference type="Proteomes" id="UP000249402"/>
    </source>
</evidence>
<name>A0A395GZU9_9EURO</name>
<feature type="compositionally biased region" description="Basic residues" evidence="1">
    <location>
        <begin position="26"/>
        <end position="37"/>
    </location>
</feature>
<gene>
    <name evidence="3" type="ORF">BO80DRAFT_425258</name>
</gene>
<feature type="compositionally biased region" description="Acidic residues" evidence="1">
    <location>
        <begin position="188"/>
        <end position="215"/>
    </location>
</feature>
<evidence type="ECO:0000313" key="3">
    <source>
        <dbReference type="EMBL" id="RAL00863.1"/>
    </source>
</evidence>
<feature type="compositionally biased region" description="Basic and acidic residues" evidence="1">
    <location>
        <begin position="95"/>
        <end position="104"/>
    </location>
</feature>
<feature type="compositionally biased region" description="Polar residues" evidence="1">
    <location>
        <begin position="81"/>
        <end position="92"/>
    </location>
</feature>
<dbReference type="STRING" id="1448316.A0A395GZU9"/>
<dbReference type="PANTHER" id="PTHR39461">
    <property type="entry name" value="LEA DOMAIN PROTEIN (AFU_ORTHOLOGUE AFUA_8G04920)"/>
    <property type="match status" value="1"/>
</dbReference>
<feature type="region of interest" description="Disordered" evidence="1">
    <location>
        <begin position="608"/>
        <end position="631"/>
    </location>
</feature>
<dbReference type="OrthoDB" id="3937590at2759"/>
<evidence type="ECO:0000259" key="2">
    <source>
        <dbReference type="Pfam" id="PF22485"/>
    </source>
</evidence>
<feature type="compositionally biased region" description="Polar residues" evidence="1">
    <location>
        <begin position="379"/>
        <end position="393"/>
    </location>
</feature>
<feature type="compositionally biased region" description="Basic and acidic residues" evidence="1">
    <location>
        <begin position="394"/>
        <end position="415"/>
    </location>
</feature>
<feature type="region of interest" description="Disordered" evidence="1">
    <location>
        <begin position="1"/>
        <end position="118"/>
    </location>
</feature>
<evidence type="ECO:0000256" key="1">
    <source>
        <dbReference type="SAM" id="MobiDB-lite"/>
    </source>
</evidence>
<feature type="compositionally biased region" description="Polar residues" evidence="1">
    <location>
        <begin position="42"/>
        <end position="55"/>
    </location>
</feature>
<feature type="region of interest" description="Disordered" evidence="1">
    <location>
        <begin position="184"/>
        <end position="311"/>
    </location>
</feature>
<feature type="compositionally biased region" description="Low complexity" evidence="1">
    <location>
        <begin position="284"/>
        <end position="295"/>
    </location>
</feature>
<dbReference type="VEuPathDB" id="FungiDB:BO80DRAFT_425258"/>
<dbReference type="RefSeq" id="XP_025575190.1">
    <property type="nucleotide sequence ID" value="XM_025719478.1"/>
</dbReference>
<dbReference type="GeneID" id="37224343"/>
<proteinExistence type="predicted"/>
<dbReference type="InterPro" id="IPR022124">
    <property type="entry name" value="DUF3659"/>
</dbReference>
<sequence length="1192" mass="126489">MASPIASKVSKLNLSPDSKHGTPPKLRQKTPAKKTPPKLRSQETVSQAEEPSAPSTPTPKGKVPQLQSEQRASPSPAPEDVQSQASGSTSQIRRPASDLGEKAQDTAQSVTGDDVGPIDLSVLKGLQVGEDGLIHDQDGNAIGRLVEGQAEHLTGYSVGDNGEILDEEGDLVGVVDVLQDAFQKAPEDVQEQAEDVQEQAEDAQEQAEDAQEQAEETTGQAAKTVTDIAELADRPLTDSGEIKDDDGNTIGKLVEGNPEDLAGYAPNQEGDILDDDGDLIGRVEIAPEAQEAAQEAGEDAEDAAESVAETKPITDIAALAERPLSASGAIKDEKGQPIGKLVEGNPEDLAGYAPNKEGEILDDDGDLIGRVEIAPQARQGASSVASSRKTPSKLSREAVEDAEQRDTSTVDEAKESAQGSAEPAEDAADAAKDATAGISEEPEKPAESEEPADVTKDGAEEPAEDAADAEDAEAEELPPLSTLEGLKCNKLGKIVDRQTGKPIGELVEGDAKKISRLGAQLDDKGQFWDNRGNVIGKAKTLPVEEHPDEPPFGGLEGLHVVEDGWVEDQNGKRVGKISEGDPNKVLGRAVDEDGDVLDKNGNIIAKAEYYEPEPEEPEPEPEAPDLSSLEGLTPNKLGYVIGPKGVPIGRVVEGKVKELAGKEIHDGQIWDGPKPIGRVELIPQGEREKTPEGPFAGLDNLIVNKEGLVEDDDGNIVGKVIEGDIKTLRGRAVDEDGEIIDKYGNVKGRAEPYEEEVPEEEAPDLSILEGKTVNKAGNVVDAQGTVFGRITSGDKRLAGRKVDGKGQIWGDDGKVIGTAELIPGAEEQKPEGAFYGFENAVVGKDGVVTDGSDRIIGRIVEGDAQRLQGRLVDEDGDILDKNGNTVGRAERWEPEEKERNVNPMSGRKVNREGEVRDADGNLIGKLTSGNLPSLIGKEIDDNGYVVDNDGNKIGECTLIENIPEPEPEEPEPEPELSPEELEAQKKLEDDKQLAKKMSAIIGQTLDRLRPVCKMIAEHIEKAERTPKDELDEEQLVKDVKPLLEEGNGILQECNGSIRSLDPDGHVAATAKARAASHEASPEEYALAEQLKELTNLVLTTIDNAKKKIAGMPHAKKQLNPLWALLSEPLGQIITAVGLLLTGVLGLVGRLLQGLGLGPLVNGLLGGLGLDKLLGSLGLGSLTDSLGLTGKKK</sequence>
<feature type="compositionally biased region" description="Acidic residues" evidence="1">
    <location>
        <begin position="460"/>
        <end position="476"/>
    </location>
</feature>